<comment type="caution">
    <text evidence="1">The sequence shown here is derived from an EMBL/GenBank/DDBJ whole genome shotgun (WGS) entry which is preliminary data.</text>
</comment>
<accession>A0ABW5TH69</accession>
<organism evidence="1 2">
    <name type="scientific">Enterococcus camelliae</name>
    <dbReference type="NCBI Taxonomy" id="453959"/>
    <lineage>
        <taxon>Bacteria</taxon>
        <taxon>Bacillati</taxon>
        <taxon>Bacillota</taxon>
        <taxon>Bacilli</taxon>
        <taxon>Lactobacillales</taxon>
        <taxon>Enterococcaceae</taxon>
        <taxon>Enterococcus</taxon>
    </lineage>
</organism>
<dbReference type="EMBL" id="JBHUMO010000002">
    <property type="protein sequence ID" value="MFD2727958.1"/>
    <property type="molecule type" value="Genomic_DNA"/>
</dbReference>
<dbReference type="RefSeq" id="WP_379978896.1">
    <property type="nucleotide sequence ID" value="NZ_JBHUMO010000002.1"/>
</dbReference>
<evidence type="ECO:0000313" key="1">
    <source>
        <dbReference type="EMBL" id="MFD2727958.1"/>
    </source>
</evidence>
<protein>
    <submittedName>
        <fullName evidence="1">Uncharacterized protein</fullName>
    </submittedName>
</protein>
<gene>
    <name evidence="1" type="ORF">ACFSR0_00695</name>
</gene>
<dbReference type="Proteomes" id="UP001597427">
    <property type="component" value="Unassembled WGS sequence"/>
</dbReference>
<keyword evidence="2" id="KW-1185">Reference proteome</keyword>
<evidence type="ECO:0000313" key="2">
    <source>
        <dbReference type="Proteomes" id="UP001597427"/>
    </source>
</evidence>
<sequence length="428" mass="49688">MDNSFHFAELTNIETQTFDNTLEHFHLMGTEGTVRENLQNSIDARLLDTDEIARIHIHLDELEKNKIPSIDQIEEHVNSLIGGNLYTRETIAHMKEALSMETVRVLTFEDECTKGLSIEKKQNSEYSTYETFAYTKGIHISEEDDQREIVRGGSHGVGKIANNAASDIHLMFFANCDEYNRKNIGGTIQLIEHHCNDAYFRSTGYYAQWEQDGYRAYENTNHTQIFQKDTRGLKIIIPFLKEEYADRKKIIRAVCDNFFVSILEKKVEVIVSEQEYSQKINGETILEIINDKQFYPENCANKSEVKKVFTPLYVQSFIEKEPIDIEMTVNDKNYHFKFFYQIDEEIKLARIGIIRSIGMKIVDFKLKNYVRKPFNGVLMGGAVEDEYLKKLENEAHTDLSADAIRDNKQKKEAKKFIRELTKNLVGKL</sequence>
<name>A0ABW5TH69_9ENTE</name>
<proteinExistence type="predicted"/>
<reference evidence="2" key="1">
    <citation type="journal article" date="2019" name="Int. J. Syst. Evol. Microbiol.">
        <title>The Global Catalogue of Microorganisms (GCM) 10K type strain sequencing project: providing services to taxonomists for standard genome sequencing and annotation.</title>
        <authorList>
            <consortium name="The Broad Institute Genomics Platform"/>
            <consortium name="The Broad Institute Genome Sequencing Center for Infectious Disease"/>
            <person name="Wu L."/>
            <person name="Ma J."/>
        </authorList>
    </citation>
    <scope>NUCLEOTIDE SEQUENCE [LARGE SCALE GENOMIC DNA]</scope>
    <source>
        <strain evidence="2">TISTR 932</strain>
    </source>
</reference>